<evidence type="ECO:0000313" key="2">
    <source>
        <dbReference type="Proteomes" id="UP000011682"/>
    </source>
</evidence>
<accession>S9P7T7</accession>
<reference evidence="1" key="1">
    <citation type="submission" date="2013-05" db="EMBL/GenBank/DDBJ databases">
        <title>Genome assembly of Cystobacter fuscus DSM 2262.</title>
        <authorList>
            <person name="Sharma G."/>
            <person name="Khatri I."/>
            <person name="Kaur C."/>
            <person name="Mayilraj S."/>
            <person name="Subramanian S."/>
        </authorList>
    </citation>
    <scope>NUCLEOTIDE SEQUENCE [LARGE SCALE GENOMIC DNA]</scope>
    <source>
        <strain evidence="1">DSM 2262</strain>
    </source>
</reference>
<keyword evidence="2" id="KW-1185">Reference proteome</keyword>
<sequence>MGFGLTEGGYLLYCEGLPLPVLIPESQVDLGVTSAEPLHASIYPDRDTALADLAVSTSDAGQPRYACLGSSRCSGLLAPVPPRMRNSRRTSNTYGR</sequence>
<evidence type="ECO:0000313" key="1">
    <source>
        <dbReference type="EMBL" id="EPX58287.1"/>
    </source>
</evidence>
<gene>
    <name evidence="1" type="ORF">D187_004043</name>
</gene>
<protein>
    <submittedName>
        <fullName evidence="1">Reticuline oxidase</fullName>
    </submittedName>
</protein>
<comment type="caution">
    <text evidence="1">The sequence shown here is derived from an EMBL/GenBank/DDBJ whole genome shotgun (WGS) entry which is preliminary data.</text>
</comment>
<proteinExistence type="predicted"/>
<organism evidence="1 2">
    <name type="scientific">Cystobacter fuscus (strain ATCC 25194 / DSM 2262 / NBRC 100088 / M29)</name>
    <dbReference type="NCBI Taxonomy" id="1242864"/>
    <lineage>
        <taxon>Bacteria</taxon>
        <taxon>Pseudomonadati</taxon>
        <taxon>Myxococcota</taxon>
        <taxon>Myxococcia</taxon>
        <taxon>Myxococcales</taxon>
        <taxon>Cystobacterineae</taxon>
        <taxon>Archangiaceae</taxon>
        <taxon>Cystobacter</taxon>
    </lineage>
</organism>
<dbReference type="EMBL" id="ANAH02000025">
    <property type="protein sequence ID" value="EPX58287.1"/>
    <property type="molecule type" value="Genomic_DNA"/>
</dbReference>
<dbReference type="AlphaFoldDB" id="S9P7T7"/>
<dbReference type="Proteomes" id="UP000011682">
    <property type="component" value="Unassembled WGS sequence"/>
</dbReference>
<name>S9P7T7_CYSF2</name>